<evidence type="ECO:0000259" key="7">
    <source>
        <dbReference type="PROSITE" id="PS51999"/>
    </source>
</evidence>
<dbReference type="SMART" id="SM00343">
    <property type="entry name" value="ZnF_C2HC"/>
    <property type="match status" value="3"/>
</dbReference>
<dbReference type="PANTHER" id="PTHR33680">
    <property type="entry name" value="OS07G0190500 PROTEIN"/>
    <property type="match status" value="1"/>
</dbReference>
<evidence type="ECO:0000313" key="8">
    <source>
        <dbReference type="EMBL" id="KAI3951759.1"/>
    </source>
</evidence>
<feature type="domain" description="CCHC-type" evidence="6">
    <location>
        <begin position="406"/>
        <end position="419"/>
    </location>
</feature>
<dbReference type="GO" id="GO:0008270">
    <property type="term" value="F:zinc ion binding"/>
    <property type="evidence" value="ECO:0007669"/>
    <property type="project" value="UniProtKB-KW"/>
</dbReference>
<keyword evidence="1" id="KW-0479">Metal-binding</keyword>
<keyword evidence="3" id="KW-0862">Zinc</keyword>
<dbReference type="AlphaFoldDB" id="A0AAD4XUZ2"/>
<dbReference type="InterPro" id="IPR001878">
    <property type="entry name" value="Znf_CCHC"/>
</dbReference>
<keyword evidence="9" id="KW-1185">Reference proteome</keyword>
<reference evidence="8" key="1">
    <citation type="submission" date="2022-04" db="EMBL/GenBank/DDBJ databases">
        <title>A functionally conserved STORR gene fusion in Papaver species that diverged 16.8 million years ago.</title>
        <authorList>
            <person name="Catania T."/>
        </authorList>
    </citation>
    <scope>NUCLEOTIDE SEQUENCE</scope>
    <source>
        <strain evidence="8">S-188037</strain>
    </source>
</reference>
<feature type="region of interest" description="Disordered" evidence="5">
    <location>
        <begin position="321"/>
        <end position="348"/>
    </location>
</feature>
<feature type="domain" description="GRF-type" evidence="7">
    <location>
        <begin position="74"/>
        <end position="116"/>
    </location>
</feature>
<accession>A0AAD4XUZ2</accession>
<feature type="domain" description="CCHC-type" evidence="6">
    <location>
        <begin position="31"/>
        <end position="46"/>
    </location>
</feature>
<dbReference type="Gene3D" id="4.10.60.10">
    <property type="entry name" value="Zinc finger, CCHC-type"/>
    <property type="match status" value="2"/>
</dbReference>
<comment type="caution">
    <text evidence="8">The sequence shown here is derived from an EMBL/GenBank/DDBJ whole genome shotgun (WGS) entry which is preliminary data.</text>
</comment>
<keyword evidence="2 4" id="KW-0863">Zinc-finger</keyword>
<dbReference type="PROSITE" id="PS51999">
    <property type="entry name" value="ZF_GRF"/>
    <property type="match status" value="1"/>
</dbReference>
<evidence type="ECO:0000256" key="5">
    <source>
        <dbReference type="SAM" id="MobiDB-lite"/>
    </source>
</evidence>
<evidence type="ECO:0000256" key="1">
    <source>
        <dbReference type="ARBA" id="ARBA00022723"/>
    </source>
</evidence>
<evidence type="ECO:0000313" key="9">
    <source>
        <dbReference type="Proteomes" id="UP001202328"/>
    </source>
</evidence>
<proteinExistence type="predicted"/>
<feature type="compositionally biased region" description="Polar residues" evidence="5">
    <location>
        <begin position="336"/>
        <end position="348"/>
    </location>
</feature>
<dbReference type="PANTHER" id="PTHR33680:SF1">
    <property type="entry name" value="OS05G0489500 PROTEIN"/>
    <property type="match status" value="1"/>
</dbReference>
<name>A0AAD4XUZ2_9MAGN</name>
<evidence type="ECO:0000259" key="6">
    <source>
        <dbReference type="PROSITE" id="PS50158"/>
    </source>
</evidence>
<dbReference type="InterPro" id="IPR036875">
    <property type="entry name" value="Znf_CCHC_sf"/>
</dbReference>
<feature type="compositionally biased region" description="Basic and acidic residues" evidence="5">
    <location>
        <begin position="321"/>
        <end position="332"/>
    </location>
</feature>
<dbReference type="Pfam" id="PF06839">
    <property type="entry name" value="Zn_ribbon_GRF"/>
    <property type="match status" value="1"/>
</dbReference>
<dbReference type="EMBL" id="JAJJMB010002379">
    <property type="protein sequence ID" value="KAI3951759.1"/>
    <property type="molecule type" value="Genomic_DNA"/>
</dbReference>
<dbReference type="GO" id="GO:0003676">
    <property type="term" value="F:nucleic acid binding"/>
    <property type="evidence" value="ECO:0007669"/>
    <property type="project" value="InterPro"/>
</dbReference>
<protein>
    <submittedName>
        <fullName evidence="8">Uncharacterized protein</fullName>
    </submittedName>
</protein>
<evidence type="ECO:0000256" key="3">
    <source>
        <dbReference type="ARBA" id="ARBA00022833"/>
    </source>
</evidence>
<organism evidence="8 9">
    <name type="scientific">Papaver atlanticum</name>
    <dbReference type="NCBI Taxonomy" id="357466"/>
    <lineage>
        <taxon>Eukaryota</taxon>
        <taxon>Viridiplantae</taxon>
        <taxon>Streptophyta</taxon>
        <taxon>Embryophyta</taxon>
        <taxon>Tracheophyta</taxon>
        <taxon>Spermatophyta</taxon>
        <taxon>Magnoliopsida</taxon>
        <taxon>Ranunculales</taxon>
        <taxon>Papaveraceae</taxon>
        <taxon>Papaveroideae</taxon>
        <taxon>Papaver</taxon>
    </lineage>
</organism>
<dbReference type="Proteomes" id="UP001202328">
    <property type="component" value="Unassembled WGS sequence"/>
</dbReference>
<sequence length="421" mass="46864">MNFESVGSSNSPILESYKNAPRTVALNGDTCYHCHKPGHWANRCPDKQMNVRDTSNLPPRNFFDDQSSVPARQCPCGGGTCIVWTSHTVRNPDRKFYKCPGKKDMKCNFFQWCDDAKPEDFNEVPLSPYPMCACGAGLCHRYTESGRPCFRCPIKLGEGACGFKQWLETPTKAVSSDLVNDNKRSPILAYGGQEETNRANEEYTIGDGGNKLKEILSPVSSKYGSELPFMEYTVRLDSMAYDKILSPIGRLKLSDDKITTTDAKTAQCSSESSYPMCRCDAGKCSRITDTTGQNYFVCPVKKGEGACNFRQLDVQDTIRKDEHEHTGGDKLKGRMASTSSINKGSDSNLTREYHVNDDKVNVSFPARYLTSNEEKGAVPSNKAVSCLWCGDEGHFLKDCITKNPPCFRCGEFGHWMKDCIA</sequence>
<evidence type="ECO:0000256" key="2">
    <source>
        <dbReference type="ARBA" id="ARBA00022771"/>
    </source>
</evidence>
<dbReference type="InterPro" id="IPR010666">
    <property type="entry name" value="Znf_GRF"/>
</dbReference>
<dbReference type="SUPFAM" id="SSF57756">
    <property type="entry name" value="Retrovirus zinc finger-like domains"/>
    <property type="match status" value="2"/>
</dbReference>
<feature type="domain" description="CCHC-type" evidence="6">
    <location>
        <begin position="386"/>
        <end position="399"/>
    </location>
</feature>
<evidence type="ECO:0000256" key="4">
    <source>
        <dbReference type="PROSITE-ProRule" id="PRU00047"/>
    </source>
</evidence>
<gene>
    <name evidence="8" type="ORF">MKW98_013817</name>
</gene>
<dbReference type="PROSITE" id="PS50158">
    <property type="entry name" value="ZF_CCHC"/>
    <property type="match status" value="3"/>
</dbReference>
<dbReference type="Pfam" id="PF00098">
    <property type="entry name" value="zf-CCHC"/>
    <property type="match status" value="2"/>
</dbReference>